<protein>
    <submittedName>
        <fullName evidence="1">Uncharacterized protein</fullName>
    </submittedName>
</protein>
<dbReference type="AlphaFoldDB" id="A0A179HB13"/>
<dbReference type="EMBL" id="LSBH01000001">
    <property type="protein sequence ID" value="OAQ87112.1"/>
    <property type="molecule type" value="Genomic_DNA"/>
</dbReference>
<dbReference type="EMBL" id="LSBI01000001">
    <property type="protein sequence ID" value="OAQ95067.1"/>
    <property type="molecule type" value="Genomic_DNA"/>
</dbReference>
<comment type="caution">
    <text evidence="1">The sequence shown here is derived from an EMBL/GenBank/DDBJ whole genome shotgun (WGS) entry which is preliminary data.</text>
</comment>
<sequence length="107" mass="11257">MRGTTTATEGARVPGKGWTLDLSLLPATPSLYVRSTLCPTSRQAFVPPTGWAAVPENHISRTGDLHLECPEEAGWAPQTGARLGQSSRGLWGLSCPVGGMDGRGKRG</sequence>
<dbReference type="Proteomes" id="UP000078340">
    <property type="component" value="Unassembled WGS sequence"/>
</dbReference>
<accession>A0A179HB13</accession>
<evidence type="ECO:0000313" key="1">
    <source>
        <dbReference type="EMBL" id="OAQ87112.1"/>
    </source>
</evidence>
<evidence type="ECO:0000313" key="3">
    <source>
        <dbReference type="Proteomes" id="UP000078240"/>
    </source>
</evidence>
<reference evidence="1 3" key="1">
    <citation type="submission" date="2016-01" db="EMBL/GenBank/DDBJ databases">
        <title>Biosynthesis of antibiotic leucinostatins and their inhibition on Phytophthora in bio-control Purpureocillium lilacinum.</title>
        <authorList>
            <person name="Wang G."/>
            <person name="Liu Z."/>
            <person name="Lin R."/>
            <person name="Li E."/>
            <person name="Mao Z."/>
            <person name="Ling J."/>
            <person name="Yin W."/>
            <person name="Xie B."/>
        </authorList>
    </citation>
    <scope>NUCLEOTIDE SEQUENCE [LARGE SCALE GENOMIC DNA]</scope>
    <source>
        <strain evidence="1">PLBJ-1</strain>
        <strain evidence="2">PLFJ-1</strain>
    </source>
</reference>
<organism evidence="1 3">
    <name type="scientific">Purpureocillium lilacinum</name>
    <name type="common">Paecilomyces lilacinus</name>
    <dbReference type="NCBI Taxonomy" id="33203"/>
    <lineage>
        <taxon>Eukaryota</taxon>
        <taxon>Fungi</taxon>
        <taxon>Dikarya</taxon>
        <taxon>Ascomycota</taxon>
        <taxon>Pezizomycotina</taxon>
        <taxon>Sordariomycetes</taxon>
        <taxon>Hypocreomycetidae</taxon>
        <taxon>Hypocreales</taxon>
        <taxon>Ophiocordycipitaceae</taxon>
        <taxon>Purpureocillium</taxon>
    </lineage>
</organism>
<name>A0A179HB13_PURLI</name>
<proteinExistence type="predicted"/>
<gene>
    <name evidence="1" type="ORF">VFPBJ_01152</name>
    <name evidence="2" type="ORF">VFPFJ_01176</name>
</gene>
<evidence type="ECO:0000313" key="2">
    <source>
        <dbReference type="EMBL" id="OAQ95067.1"/>
    </source>
</evidence>
<dbReference type="Proteomes" id="UP000078240">
    <property type="component" value="Unassembled WGS sequence"/>
</dbReference>